<dbReference type="GO" id="GO:0046856">
    <property type="term" value="P:phosphatidylinositol dephosphorylation"/>
    <property type="evidence" value="ECO:0007669"/>
    <property type="project" value="InterPro"/>
</dbReference>
<dbReference type="InterPro" id="IPR036691">
    <property type="entry name" value="Endo/exonu/phosph_ase_sf"/>
</dbReference>
<organism evidence="2 3">
    <name type="scientific">Rotaria socialis</name>
    <dbReference type="NCBI Taxonomy" id="392032"/>
    <lineage>
        <taxon>Eukaryota</taxon>
        <taxon>Metazoa</taxon>
        <taxon>Spiralia</taxon>
        <taxon>Gnathifera</taxon>
        <taxon>Rotifera</taxon>
        <taxon>Eurotatoria</taxon>
        <taxon>Bdelloidea</taxon>
        <taxon>Philodinida</taxon>
        <taxon>Philodinidae</taxon>
        <taxon>Rotaria</taxon>
    </lineage>
</organism>
<dbReference type="EMBL" id="CAJOBP010089077">
    <property type="protein sequence ID" value="CAF4940806.1"/>
    <property type="molecule type" value="Genomic_DNA"/>
</dbReference>
<comment type="caution">
    <text evidence="2">The sequence shown here is derived from an EMBL/GenBank/DDBJ whole genome shotgun (WGS) entry which is preliminary data.</text>
</comment>
<dbReference type="SUPFAM" id="SSF56219">
    <property type="entry name" value="DNase I-like"/>
    <property type="match status" value="1"/>
</dbReference>
<evidence type="ECO:0000313" key="2">
    <source>
        <dbReference type="EMBL" id="CAF4940806.1"/>
    </source>
</evidence>
<accession>A0A821XC18</accession>
<dbReference type="InterPro" id="IPR000300">
    <property type="entry name" value="IPPc"/>
</dbReference>
<protein>
    <recommendedName>
        <fullName evidence="1">Inositol polyphosphate-related phosphatase domain-containing protein</fullName>
    </recommendedName>
</protein>
<feature type="domain" description="Inositol polyphosphate-related phosphatase" evidence="1">
    <location>
        <begin position="5"/>
        <end position="49"/>
    </location>
</feature>
<dbReference type="Pfam" id="PF22669">
    <property type="entry name" value="Exo_endo_phos2"/>
    <property type="match status" value="1"/>
</dbReference>
<dbReference type="GO" id="GO:0016791">
    <property type="term" value="F:phosphatase activity"/>
    <property type="evidence" value="ECO:0007669"/>
    <property type="project" value="InterPro"/>
</dbReference>
<evidence type="ECO:0000313" key="3">
    <source>
        <dbReference type="Proteomes" id="UP000663873"/>
    </source>
</evidence>
<sequence>GAQACDCLIWAGDMNFRVDMPNQEVLALCEENNYAEILRKDEFRMLQQKAGK</sequence>
<dbReference type="Gene3D" id="3.60.10.10">
    <property type="entry name" value="Endonuclease/exonuclease/phosphatase"/>
    <property type="match status" value="1"/>
</dbReference>
<name>A0A821XC18_9BILA</name>
<dbReference type="AlphaFoldDB" id="A0A821XC18"/>
<feature type="non-terminal residue" evidence="2">
    <location>
        <position position="1"/>
    </location>
</feature>
<reference evidence="2" key="1">
    <citation type="submission" date="2021-02" db="EMBL/GenBank/DDBJ databases">
        <authorList>
            <person name="Nowell W R."/>
        </authorList>
    </citation>
    <scope>NUCLEOTIDE SEQUENCE</scope>
</reference>
<gene>
    <name evidence="2" type="ORF">UJA718_LOCUS47311</name>
</gene>
<dbReference type="Proteomes" id="UP000663873">
    <property type="component" value="Unassembled WGS sequence"/>
</dbReference>
<proteinExistence type="predicted"/>
<evidence type="ECO:0000259" key="1">
    <source>
        <dbReference type="Pfam" id="PF22669"/>
    </source>
</evidence>
<keyword evidence="3" id="KW-1185">Reference proteome</keyword>